<evidence type="ECO:0000256" key="3">
    <source>
        <dbReference type="ARBA" id="ARBA00022553"/>
    </source>
</evidence>
<evidence type="ECO:0000313" key="10">
    <source>
        <dbReference type="Proteomes" id="UP000466130"/>
    </source>
</evidence>
<dbReference type="Pfam" id="PF00512">
    <property type="entry name" value="HisKA"/>
    <property type="match status" value="1"/>
</dbReference>
<evidence type="ECO:0000256" key="1">
    <source>
        <dbReference type="ARBA" id="ARBA00000085"/>
    </source>
</evidence>
<dbReference type="PRINTS" id="PR00344">
    <property type="entry name" value="BCTRLSENSOR"/>
</dbReference>
<keyword evidence="10" id="KW-1185">Reference proteome</keyword>
<evidence type="ECO:0000256" key="7">
    <source>
        <dbReference type="SAM" id="Phobius"/>
    </source>
</evidence>
<comment type="caution">
    <text evidence="9">The sequence shown here is derived from an EMBL/GenBank/DDBJ whole genome shotgun (WGS) entry which is preliminary data.</text>
</comment>
<dbReference type="InterPro" id="IPR003661">
    <property type="entry name" value="HisK_dim/P_dom"/>
</dbReference>
<keyword evidence="7" id="KW-0812">Transmembrane</keyword>
<keyword evidence="7" id="KW-1133">Transmembrane helix</keyword>
<dbReference type="Pfam" id="PF02518">
    <property type="entry name" value="HATPase_c"/>
    <property type="match status" value="1"/>
</dbReference>
<dbReference type="Gene3D" id="3.30.565.10">
    <property type="entry name" value="Histidine kinase-like ATPase, C-terminal domain"/>
    <property type="match status" value="1"/>
</dbReference>
<dbReference type="PROSITE" id="PS50109">
    <property type="entry name" value="HIS_KIN"/>
    <property type="match status" value="1"/>
</dbReference>
<dbReference type="EC" id="2.7.13.3" evidence="2"/>
<evidence type="ECO:0000256" key="6">
    <source>
        <dbReference type="ARBA" id="ARBA00023012"/>
    </source>
</evidence>
<keyword evidence="6" id="KW-0902">Two-component regulatory system</keyword>
<organism evidence="9 10">
    <name type="scientific">Vreelandella piezotolerans</name>
    <dbReference type="NCBI Taxonomy" id="2609667"/>
    <lineage>
        <taxon>Bacteria</taxon>
        <taxon>Pseudomonadati</taxon>
        <taxon>Pseudomonadota</taxon>
        <taxon>Gammaproteobacteria</taxon>
        <taxon>Oceanospirillales</taxon>
        <taxon>Halomonadaceae</taxon>
        <taxon>Vreelandella</taxon>
    </lineage>
</organism>
<dbReference type="Gene3D" id="1.10.287.130">
    <property type="match status" value="1"/>
</dbReference>
<dbReference type="PANTHER" id="PTHR43711">
    <property type="entry name" value="TWO-COMPONENT HISTIDINE KINASE"/>
    <property type="match status" value="1"/>
</dbReference>
<dbReference type="InterPro" id="IPR007891">
    <property type="entry name" value="CHASE3"/>
</dbReference>
<dbReference type="CDD" id="cd19410">
    <property type="entry name" value="HK9-like_sensor"/>
    <property type="match status" value="1"/>
</dbReference>
<sequence length="468" mass="51751">MIKKLTPPILRRLQWCALALVAFMLAAMVWQGIRVQEALLDANAAVNRHLESIALIQAFKSTLLDLETGERGYVITGQPAYLLPYQQARARLAHQQEQLRRISLPTGSDDLLSEEVLSSLVERRMQIAESNISVRDTDGLEAAALRLLAAGGRQTMDRLRGHLNALEQNERERLSAQTLQATRQARQSRWVWGGGAAVIAVLLLVTSLSVINQWRQRQRVMTMQKTFISTVSHELRTPLTVILGALSMLQSGVGGTLSADAQRLVVLSNDNGKRLKSLIDDILDIEKLESGQLTFQRQHLPLLPLVEHAVALNQPYAESFSVSLGFQTITTHDHAPHRPAMQPLDEHDYVNIDPERFAQIMANLISNACKHSDPGEHVAVSAGAIDSQWLEIHVCDHGNGIPLLFQPRVFERFAQADGTDRRRTGGTGLGLSITKSLVEEMGGSIGFHSVPTEGCCFWVRLPRVAKPA</sequence>
<comment type="catalytic activity">
    <reaction evidence="1">
        <text>ATP + protein L-histidine = ADP + protein N-phospho-L-histidine.</text>
        <dbReference type="EC" id="2.7.13.3"/>
    </reaction>
</comment>
<dbReference type="EMBL" id="VWRT01000001">
    <property type="protein sequence ID" value="KAE8439919.1"/>
    <property type="molecule type" value="Genomic_DNA"/>
</dbReference>
<protein>
    <recommendedName>
        <fullName evidence="2">histidine kinase</fullName>
        <ecNumber evidence="2">2.7.13.3</ecNumber>
    </recommendedName>
</protein>
<evidence type="ECO:0000313" key="9">
    <source>
        <dbReference type="EMBL" id="KAE8439919.1"/>
    </source>
</evidence>
<evidence type="ECO:0000259" key="8">
    <source>
        <dbReference type="PROSITE" id="PS50109"/>
    </source>
</evidence>
<proteinExistence type="predicted"/>
<dbReference type="InterPro" id="IPR004358">
    <property type="entry name" value="Sig_transdc_His_kin-like_C"/>
</dbReference>
<keyword evidence="4" id="KW-0808">Transferase</keyword>
<dbReference type="InterPro" id="IPR003594">
    <property type="entry name" value="HATPase_dom"/>
</dbReference>
<dbReference type="InterPro" id="IPR005467">
    <property type="entry name" value="His_kinase_dom"/>
</dbReference>
<keyword evidence="3" id="KW-0597">Phosphoprotein</keyword>
<name>A0ABQ6XD25_9GAMM</name>
<evidence type="ECO:0000256" key="5">
    <source>
        <dbReference type="ARBA" id="ARBA00022777"/>
    </source>
</evidence>
<dbReference type="PANTHER" id="PTHR43711:SF1">
    <property type="entry name" value="HISTIDINE KINASE 1"/>
    <property type="match status" value="1"/>
</dbReference>
<evidence type="ECO:0000256" key="4">
    <source>
        <dbReference type="ARBA" id="ARBA00022679"/>
    </source>
</evidence>
<dbReference type="InterPro" id="IPR050736">
    <property type="entry name" value="Sensor_HK_Regulatory"/>
</dbReference>
<feature type="domain" description="Histidine kinase" evidence="8">
    <location>
        <begin position="230"/>
        <end position="465"/>
    </location>
</feature>
<accession>A0ABQ6XD25</accession>
<evidence type="ECO:0000256" key="2">
    <source>
        <dbReference type="ARBA" id="ARBA00012438"/>
    </source>
</evidence>
<feature type="transmembrane region" description="Helical" evidence="7">
    <location>
        <begin position="12"/>
        <end position="33"/>
    </location>
</feature>
<gene>
    <name evidence="9" type="ORF">F1978_01285</name>
</gene>
<dbReference type="SMART" id="SM00388">
    <property type="entry name" value="HisKA"/>
    <property type="match status" value="1"/>
</dbReference>
<keyword evidence="7" id="KW-0472">Membrane</keyword>
<dbReference type="InterPro" id="IPR036097">
    <property type="entry name" value="HisK_dim/P_sf"/>
</dbReference>
<dbReference type="SUPFAM" id="SSF47384">
    <property type="entry name" value="Homodimeric domain of signal transducing histidine kinase"/>
    <property type="match status" value="1"/>
</dbReference>
<dbReference type="Pfam" id="PF05227">
    <property type="entry name" value="CHASE3"/>
    <property type="match status" value="1"/>
</dbReference>
<reference evidence="9 10" key="1">
    <citation type="submission" date="2019-09" db="EMBL/GenBank/DDBJ databases">
        <title>The Halomonas whole genome shotgun (WGS).</title>
        <authorList>
            <person name="Xie Z."/>
        </authorList>
    </citation>
    <scope>NUCLEOTIDE SEQUENCE [LARGE SCALE GENOMIC DNA]</scope>
    <source>
        <strain evidence="9 10">NBT06E8</strain>
    </source>
</reference>
<dbReference type="RefSeq" id="WP_153842269.1">
    <property type="nucleotide sequence ID" value="NZ_CP048602.1"/>
</dbReference>
<feature type="transmembrane region" description="Helical" evidence="7">
    <location>
        <begin position="190"/>
        <end position="211"/>
    </location>
</feature>
<dbReference type="Proteomes" id="UP000466130">
    <property type="component" value="Unassembled WGS sequence"/>
</dbReference>
<dbReference type="InterPro" id="IPR036890">
    <property type="entry name" value="HATPase_C_sf"/>
</dbReference>
<dbReference type="SUPFAM" id="SSF55874">
    <property type="entry name" value="ATPase domain of HSP90 chaperone/DNA topoisomerase II/histidine kinase"/>
    <property type="match status" value="1"/>
</dbReference>
<keyword evidence="5" id="KW-0418">Kinase</keyword>
<dbReference type="SMART" id="SM00387">
    <property type="entry name" value="HATPase_c"/>
    <property type="match status" value="1"/>
</dbReference>
<dbReference type="CDD" id="cd00082">
    <property type="entry name" value="HisKA"/>
    <property type="match status" value="1"/>
</dbReference>